<protein>
    <submittedName>
        <fullName evidence="1">Phage-related protein</fullName>
    </submittedName>
</protein>
<dbReference type="PATRIC" id="fig|294671.3.peg.1823"/>
<dbReference type="STRING" id="294671.YLM1_1754"/>
<gene>
    <name evidence="1" type="ORF">YLM1_1754</name>
</gene>
<name>A0A126R2V0_METOL</name>
<evidence type="ECO:0000313" key="1">
    <source>
        <dbReference type="EMBL" id="AMK16309.1"/>
    </source>
</evidence>
<sequence>MIVLSKCEWCGQLFIKKSNRQVCCSKECQDNKRREIWAKSSMRYYYKHKQGNVNKKALTMLGSKGTSCSCHRNEDFNKEFWSVRSELKRLKI</sequence>
<keyword evidence="2" id="KW-1185">Reference proteome</keyword>
<evidence type="ECO:0000313" key="2">
    <source>
        <dbReference type="Proteomes" id="UP000066376"/>
    </source>
</evidence>
<organism evidence="1 2">
    <name type="scientific">Methanobrevibacter olleyae</name>
    <dbReference type="NCBI Taxonomy" id="294671"/>
    <lineage>
        <taxon>Archaea</taxon>
        <taxon>Methanobacteriati</taxon>
        <taxon>Methanobacteriota</taxon>
        <taxon>Methanomada group</taxon>
        <taxon>Methanobacteria</taxon>
        <taxon>Methanobacteriales</taxon>
        <taxon>Methanobacteriaceae</taxon>
        <taxon>Methanobrevibacter</taxon>
    </lineage>
</organism>
<reference evidence="2" key="2">
    <citation type="submission" date="2016-02" db="EMBL/GenBank/DDBJ databases">
        <title>The draft genome sequence of the rumen methanogen Methanobrevibacter olleyae YLM1.</title>
        <authorList>
            <consortium name="New Zealand Agricultural Greenhouse Gas Research Centre/Pastoral Greenhouse Gas Research Consortium"/>
            <person name="Kelly W.J."/>
            <person name="Li D."/>
            <person name="Lambie S.C."/>
            <person name="Attwood G.T."/>
            <person name="Altermann E."/>
            <person name="Leahy S.C."/>
        </authorList>
    </citation>
    <scope>NUCLEOTIDE SEQUENCE [LARGE SCALE GENOMIC DNA]</scope>
    <source>
        <strain evidence="2">YLM1</strain>
    </source>
</reference>
<dbReference type="Proteomes" id="UP000066376">
    <property type="component" value="Chromosome"/>
</dbReference>
<reference evidence="1 2" key="1">
    <citation type="journal article" date="2016" name="Genome Announc.">
        <title>Draft Genome Sequence of the Rumen Methanogen Methanobrevibacter olleyae YLM1.</title>
        <authorList>
            <person name="Kelly W.J."/>
            <person name="Li D."/>
            <person name="Lambie S.C."/>
            <person name="Cox F."/>
            <person name="Attwood G.T."/>
            <person name="Altermann E."/>
            <person name="Leahy S.C."/>
        </authorList>
    </citation>
    <scope>NUCLEOTIDE SEQUENCE [LARGE SCALE GENOMIC DNA]</scope>
    <source>
        <strain evidence="1 2">YLM1</strain>
    </source>
</reference>
<dbReference type="KEGG" id="mol:YLM1_1754"/>
<proteinExistence type="predicted"/>
<accession>A0A126R2V0</accession>
<dbReference type="AlphaFoldDB" id="A0A126R2V0"/>
<dbReference type="EMBL" id="CP014265">
    <property type="protein sequence ID" value="AMK16309.1"/>
    <property type="molecule type" value="Genomic_DNA"/>
</dbReference>